<name>A0A1I6XA25_9FLAO</name>
<reference evidence="2 3" key="1">
    <citation type="submission" date="2016-10" db="EMBL/GenBank/DDBJ databases">
        <authorList>
            <person name="de Groot N.N."/>
        </authorList>
    </citation>
    <scope>NUCLEOTIDE SEQUENCE [LARGE SCALE GENOMIC DNA]</scope>
    <source>
        <strain evidence="2 3">CGMCC 1.7005</strain>
    </source>
</reference>
<dbReference type="OrthoDB" id="679755at2"/>
<protein>
    <submittedName>
        <fullName evidence="2">Uncharacterized protein</fullName>
    </submittedName>
</protein>
<dbReference type="Proteomes" id="UP000236454">
    <property type="component" value="Unassembled WGS sequence"/>
</dbReference>
<keyword evidence="3" id="KW-1185">Reference proteome</keyword>
<gene>
    <name evidence="2" type="ORF">SAMN05216474_0045</name>
</gene>
<proteinExistence type="predicted"/>
<accession>A0A1I6XA25</accession>
<keyword evidence="1" id="KW-0732">Signal</keyword>
<dbReference type="STRING" id="477690.SAMN05216474_0045"/>
<evidence type="ECO:0000256" key="1">
    <source>
        <dbReference type="SAM" id="SignalP"/>
    </source>
</evidence>
<feature type="signal peptide" evidence="1">
    <location>
        <begin position="1"/>
        <end position="20"/>
    </location>
</feature>
<evidence type="ECO:0000313" key="2">
    <source>
        <dbReference type="EMBL" id="SFT35155.1"/>
    </source>
</evidence>
<dbReference type="EMBL" id="FPAS01000001">
    <property type="protein sequence ID" value="SFT35155.1"/>
    <property type="molecule type" value="Genomic_DNA"/>
</dbReference>
<dbReference type="AlphaFoldDB" id="A0A1I6XA25"/>
<evidence type="ECO:0000313" key="3">
    <source>
        <dbReference type="Proteomes" id="UP000236454"/>
    </source>
</evidence>
<organism evidence="2 3">
    <name type="scientific">Lishizhenia tianjinensis</name>
    <dbReference type="NCBI Taxonomy" id="477690"/>
    <lineage>
        <taxon>Bacteria</taxon>
        <taxon>Pseudomonadati</taxon>
        <taxon>Bacteroidota</taxon>
        <taxon>Flavobacteriia</taxon>
        <taxon>Flavobacteriales</taxon>
        <taxon>Crocinitomicaceae</taxon>
        <taxon>Lishizhenia</taxon>
    </lineage>
</organism>
<sequence>MRKFHFLLLVTCFVMSYSYGQDSTSFNVKYKLRGNMYVKSSIIDSTAFGGFGGSSNTPKVYSDTLNLRGEGVYLYLDTTKTTTVYKQYEGYKFYIVNLSDSILKLSASDSRISCVAEVLYNGEWKKIEYLPSSGCGNSYHKVFLDNNQYWEFDVPKFNGTEPVQLRYKLALGGGKYLYSNAIHASINKEQFGTKQGYKPNGIMDPYKD</sequence>
<dbReference type="RefSeq" id="WP_139230179.1">
    <property type="nucleotide sequence ID" value="NZ_FPAS01000001.1"/>
</dbReference>
<feature type="chain" id="PRO_5014621384" evidence="1">
    <location>
        <begin position="21"/>
        <end position="208"/>
    </location>
</feature>